<reference evidence="8 9" key="1">
    <citation type="submission" date="2019-07" db="EMBL/GenBank/DDBJ databases">
        <title>Genomics analysis of Aphanomyces spp. identifies a new class of oomycete effector associated with host adaptation.</title>
        <authorList>
            <person name="Gaulin E."/>
        </authorList>
    </citation>
    <scope>NUCLEOTIDE SEQUENCE [LARGE SCALE GENOMIC DNA]</scope>
    <source>
        <strain evidence="8 9">ATCC 201684</strain>
    </source>
</reference>
<dbReference type="Gene3D" id="2.130.10.10">
    <property type="entry name" value="YVTN repeat-like/Quinoprotein amine dehydrogenase"/>
    <property type="match status" value="2"/>
</dbReference>
<gene>
    <name evidence="8" type="ORF">Ae201684_010352</name>
</gene>
<keyword evidence="9" id="KW-1185">Reference proteome</keyword>
<dbReference type="GO" id="GO:0003677">
    <property type="term" value="F:DNA binding"/>
    <property type="evidence" value="ECO:0007669"/>
    <property type="project" value="UniProtKB-KW"/>
</dbReference>
<organism evidence="8 9">
    <name type="scientific">Aphanomyces euteiches</name>
    <dbReference type="NCBI Taxonomy" id="100861"/>
    <lineage>
        <taxon>Eukaryota</taxon>
        <taxon>Sar</taxon>
        <taxon>Stramenopiles</taxon>
        <taxon>Oomycota</taxon>
        <taxon>Saprolegniomycetes</taxon>
        <taxon>Saprolegniales</taxon>
        <taxon>Verrucalvaceae</taxon>
        <taxon>Aphanomyces</taxon>
    </lineage>
</organism>
<feature type="compositionally biased region" description="Polar residues" evidence="7">
    <location>
        <begin position="161"/>
        <end position="173"/>
    </location>
</feature>
<evidence type="ECO:0000313" key="8">
    <source>
        <dbReference type="EMBL" id="KAF0732644.1"/>
    </source>
</evidence>
<feature type="region of interest" description="Disordered" evidence="7">
    <location>
        <begin position="122"/>
        <end position="189"/>
    </location>
</feature>
<dbReference type="InterPro" id="IPR019775">
    <property type="entry name" value="WD40_repeat_CS"/>
</dbReference>
<feature type="region of interest" description="Disordered" evidence="7">
    <location>
        <begin position="1"/>
        <end position="107"/>
    </location>
</feature>
<dbReference type="PROSITE" id="PS00678">
    <property type="entry name" value="WD_REPEATS_1"/>
    <property type="match status" value="2"/>
</dbReference>
<dbReference type="InterPro" id="IPR036322">
    <property type="entry name" value="WD40_repeat_dom_sf"/>
</dbReference>
<name>A0A6G0WYQ7_9STRA</name>
<dbReference type="GO" id="GO:0005634">
    <property type="term" value="C:nucleus"/>
    <property type="evidence" value="ECO:0007669"/>
    <property type="project" value="TreeGrafter"/>
</dbReference>
<dbReference type="InterPro" id="IPR015943">
    <property type="entry name" value="WD40/YVTN_repeat-like_dom_sf"/>
</dbReference>
<dbReference type="PROSITE" id="PS50294">
    <property type="entry name" value="WD_REPEATS_REGION"/>
    <property type="match status" value="1"/>
</dbReference>
<dbReference type="PANTHER" id="PTHR14773">
    <property type="entry name" value="WD REPEAT-CONTAINING PROTEIN 76"/>
    <property type="match status" value="1"/>
</dbReference>
<dbReference type="InterPro" id="IPR050853">
    <property type="entry name" value="WD_repeat_DNA-damage-binding"/>
</dbReference>
<dbReference type="GO" id="GO:2000001">
    <property type="term" value="P:regulation of DNA damage checkpoint"/>
    <property type="evidence" value="ECO:0007669"/>
    <property type="project" value="TreeGrafter"/>
</dbReference>
<keyword evidence="3" id="KW-0677">Repeat</keyword>
<evidence type="ECO:0000256" key="3">
    <source>
        <dbReference type="ARBA" id="ARBA00022737"/>
    </source>
</evidence>
<evidence type="ECO:0000256" key="4">
    <source>
        <dbReference type="ARBA" id="ARBA00022763"/>
    </source>
</evidence>
<dbReference type="SUPFAM" id="SSF50978">
    <property type="entry name" value="WD40 repeat-like"/>
    <property type="match status" value="1"/>
</dbReference>
<dbReference type="GO" id="GO:0006974">
    <property type="term" value="P:DNA damage response"/>
    <property type="evidence" value="ECO:0007669"/>
    <property type="project" value="UniProtKB-KW"/>
</dbReference>
<comment type="caution">
    <text evidence="8">The sequence shown here is derived from an EMBL/GenBank/DDBJ whole genome shotgun (WGS) entry which is preliminary data.</text>
</comment>
<dbReference type="Proteomes" id="UP000481153">
    <property type="component" value="Unassembled WGS sequence"/>
</dbReference>
<evidence type="ECO:0000256" key="7">
    <source>
        <dbReference type="SAM" id="MobiDB-lite"/>
    </source>
</evidence>
<dbReference type="PANTHER" id="PTHR14773:SF0">
    <property type="entry name" value="WD REPEAT-CONTAINING PROTEIN 76"/>
    <property type="match status" value="1"/>
</dbReference>
<feature type="repeat" description="WD" evidence="6">
    <location>
        <begin position="421"/>
        <end position="456"/>
    </location>
</feature>
<dbReference type="PROSITE" id="PS50082">
    <property type="entry name" value="WD_REPEATS_2"/>
    <property type="match status" value="2"/>
</dbReference>
<evidence type="ECO:0000256" key="6">
    <source>
        <dbReference type="PROSITE-ProRule" id="PRU00221"/>
    </source>
</evidence>
<comment type="similarity">
    <text evidence="1">Belongs to the WD repeat DDB2/WDR76 family.</text>
</comment>
<evidence type="ECO:0000256" key="1">
    <source>
        <dbReference type="ARBA" id="ARBA00005434"/>
    </source>
</evidence>
<dbReference type="VEuPathDB" id="FungiDB:AeMF1_015138"/>
<sequence length="539" mass="58217">MKAGSLLQYFSVKTPTASKKEEIEMEEAAQVPHAPTAPSKSQEKPATPVAPSQDDDKTEHNDAAPLPVQAPKSGALASNPLSIGNSPQEVKKKRKLDPSLSEYEQRRLAKMQQNAAFLASLGIEKVPRDKPKPLSKKHTKRPAPKAVAAIPSAPQRRSTRHSSQAGATGSLASTIEEPISSPRVSADKKLAKEAPAPDTTALFQYMCQIEPNSVGSPSKSQSKSQEAPWNYNFITREELDRVDSQLKKVYSMDSNSSLLVAVGHNGYMSIYSINPTYSSSPLASFRAHQGWCSGVSLQLSSTKTLVVTAANDALVKLWDVDAANSALILVTTASTVHSHGIFSLDVSQGNRLATGSKDHSVALSEATPSSIRLLHRYNHHDGVVKCVRFASHDASTLLASCGNDGAIVLQDTREGTAAVRLEGHSRAVNSIRWFPNSSHALISAGFDGHIHVWDTRKPGTPLMSYATTETKKMFSIEFLPQTPSHFVAGVDRALVVYDTTTQRPCSRGELGYDAETVLPLPSGGLVVAHRQTLSWFERT</sequence>
<evidence type="ECO:0000256" key="5">
    <source>
        <dbReference type="ARBA" id="ARBA00023125"/>
    </source>
</evidence>
<feature type="repeat" description="WD" evidence="6">
    <location>
        <begin position="296"/>
        <end position="328"/>
    </location>
</feature>
<evidence type="ECO:0000256" key="2">
    <source>
        <dbReference type="ARBA" id="ARBA00022574"/>
    </source>
</evidence>
<dbReference type="SMART" id="SM00320">
    <property type="entry name" value="WD40"/>
    <property type="match status" value="6"/>
</dbReference>
<evidence type="ECO:0000313" key="9">
    <source>
        <dbReference type="Proteomes" id="UP000481153"/>
    </source>
</evidence>
<dbReference type="InterPro" id="IPR001680">
    <property type="entry name" value="WD40_rpt"/>
</dbReference>
<keyword evidence="2 6" id="KW-0853">WD repeat</keyword>
<proteinExistence type="inferred from homology"/>
<protein>
    <submittedName>
        <fullName evidence="8">Uncharacterized protein</fullName>
    </submittedName>
</protein>
<keyword evidence="4" id="KW-0227">DNA damage</keyword>
<feature type="compositionally biased region" description="Basic residues" evidence="7">
    <location>
        <begin position="133"/>
        <end position="143"/>
    </location>
</feature>
<dbReference type="AlphaFoldDB" id="A0A6G0WYQ7"/>
<accession>A0A6G0WYQ7</accession>
<dbReference type="Pfam" id="PF00400">
    <property type="entry name" value="WD40"/>
    <property type="match status" value="3"/>
</dbReference>
<feature type="compositionally biased region" description="Polar residues" evidence="7">
    <location>
        <begin position="79"/>
        <end position="88"/>
    </location>
</feature>
<dbReference type="EMBL" id="VJMJ01000130">
    <property type="protein sequence ID" value="KAF0732644.1"/>
    <property type="molecule type" value="Genomic_DNA"/>
</dbReference>
<keyword evidence="5" id="KW-0238">DNA-binding</keyword>